<gene>
    <name evidence="1" type="ORF">Anas_14658</name>
</gene>
<name>A0A5N5T2A6_9CRUS</name>
<dbReference type="SUPFAM" id="SSF47798">
    <property type="entry name" value="Barrier-to-autointegration factor, BAF"/>
    <property type="match status" value="1"/>
</dbReference>
<dbReference type="AlphaFoldDB" id="A0A5N5T2A6"/>
<proteinExistence type="predicted"/>
<sequence length="169" mass="18979">MAYWPNSIEGKKLQGIAGIGPASEKLLLSKNFTKASDVYSQYVSLNKDGEAFSRWLKEDIGMRRKCDIESCLNDIKTLEVSRVQTPQIRRDLENRQGGIPETEIKMAYWPNSIEGKKLQGIAGIGPASEKLLLSKNFTESFVTFNVQTVLFKTIQPGQYSKNYALVLVL</sequence>
<keyword evidence="2" id="KW-1185">Reference proteome</keyword>
<dbReference type="Gene3D" id="1.10.150.40">
    <property type="entry name" value="Barrier-to-autointegration factor, BAF"/>
    <property type="match status" value="1"/>
</dbReference>
<feature type="non-terminal residue" evidence="1">
    <location>
        <position position="169"/>
    </location>
</feature>
<evidence type="ECO:0000313" key="2">
    <source>
        <dbReference type="Proteomes" id="UP000326759"/>
    </source>
</evidence>
<dbReference type="Proteomes" id="UP000326759">
    <property type="component" value="Unassembled WGS sequence"/>
</dbReference>
<dbReference type="GO" id="GO:0003677">
    <property type="term" value="F:DNA binding"/>
    <property type="evidence" value="ECO:0007669"/>
    <property type="project" value="InterPro"/>
</dbReference>
<protein>
    <submittedName>
        <fullName evidence="1">Uncharacterized protein</fullName>
    </submittedName>
</protein>
<dbReference type="EMBL" id="SEYY01014249">
    <property type="protein sequence ID" value="KAB7500355.1"/>
    <property type="molecule type" value="Genomic_DNA"/>
</dbReference>
<comment type="caution">
    <text evidence="1">The sequence shown here is derived from an EMBL/GenBank/DDBJ whole genome shotgun (WGS) entry which is preliminary data.</text>
</comment>
<reference evidence="1 2" key="1">
    <citation type="journal article" date="2019" name="PLoS Biol.">
        <title>Sex chromosomes control vertical transmission of feminizing Wolbachia symbionts in an isopod.</title>
        <authorList>
            <person name="Becking T."/>
            <person name="Chebbi M.A."/>
            <person name="Giraud I."/>
            <person name="Moumen B."/>
            <person name="Laverre T."/>
            <person name="Caubet Y."/>
            <person name="Peccoud J."/>
            <person name="Gilbert C."/>
            <person name="Cordaux R."/>
        </authorList>
    </citation>
    <scope>NUCLEOTIDE SEQUENCE [LARGE SCALE GENOMIC DNA]</scope>
    <source>
        <strain evidence="1">ANa2</strain>
        <tissue evidence="1">Whole body excluding digestive tract and cuticle</tissue>
    </source>
</reference>
<dbReference type="Pfam" id="PF02961">
    <property type="entry name" value="SAM_BAF"/>
    <property type="match status" value="1"/>
</dbReference>
<dbReference type="InterPro" id="IPR004122">
    <property type="entry name" value="BAF_prot"/>
</dbReference>
<dbReference type="InterPro" id="IPR036617">
    <property type="entry name" value="BAF_sf"/>
</dbReference>
<evidence type="ECO:0000313" key="1">
    <source>
        <dbReference type="EMBL" id="KAB7500355.1"/>
    </source>
</evidence>
<organism evidence="1 2">
    <name type="scientific">Armadillidium nasatum</name>
    <dbReference type="NCBI Taxonomy" id="96803"/>
    <lineage>
        <taxon>Eukaryota</taxon>
        <taxon>Metazoa</taxon>
        <taxon>Ecdysozoa</taxon>
        <taxon>Arthropoda</taxon>
        <taxon>Crustacea</taxon>
        <taxon>Multicrustacea</taxon>
        <taxon>Malacostraca</taxon>
        <taxon>Eumalacostraca</taxon>
        <taxon>Peracarida</taxon>
        <taxon>Isopoda</taxon>
        <taxon>Oniscidea</taxon>
        <taxon>Crinocheta</taxon>
        <taxon>Armadillidiidae</taxon>
        <taxon>Armadillidium</taxon>
    </lineage>
</organism>
<accession>A0A5N5T2A6</accession>